<dbReference type="InterPro" id="IPR008949">
    <property type="entry name" value="Isoprenoid_synthase_dom_sf"/>
</dbReference>
<proteinExistence type="predicted"/>
<protein>
    <submittedName>
        <fullName evidence="8">Isoprene synthase, chloroplastic</fullName>
    </submittedName>
</protein>
<dbReference type="KEGG" id="sind:105165226"/>
<dbReference type="InParanoid" id="A0A6I9TC88"/>
<comment type="cofactor">
    <cofactor evidence="1">
        <name>Mg(2+)</name>
        <dbReference type="ChEBI" id="CHEBI:18420"/>
    </cofactor>
</comment>
<dbReference type="InterPro" id="IPR005630">
    <property type="entry name" value="Terpene_synthase_metal-bd"/>
</dbReference>
<dbReference type="InterPro" id="IPR050148">
    <property type="entry name" value="Terpene_synthase-like"/>
</dbReference>
<keyword evidence="7" id="KW-1185">Reference proteome</keyword>
<evidence type="ECO:0000256" key="3">
    <source>
        <dbReference type="ARBA" id="ARBA00022842"/>
    </source>
</evidence>
<dbReference type="SFLD" id="SFLDS00005">
    <property type="entry name" value="Isoprenoid_Synthase_Type_I"/>
    <property type="match status" value="1"/>
</dbReference>
<keyword evidence="3" id="KW-0460">Magnesium</keyword>
<dbReference type="SUPFAM" id="SSF48576">
    <property type="entry name" value="Terpenoid synthases"/>
    <property type="match status" value="1"/>
</dbReference>
<dbReference type="Pfam" id="PF03936">
    <property type="entry name" value="Terpene_synth_C"/>
    <property type="match status" value="1"/>
</dbReference>
<dbReference type="Pfam" id="PF01397">
    <property type="entry name" value="Terpene_synth"/>
    <property type="match status" value="1"/>
</dbReference>
<feature type="region of interest" description="Disordered" evidence="4">
    <location>
        <begin position="1"/>
        <end position="24"/>
    </location>
</feature>
<evidence type="ECO:0000313" key="8">
    <source>
        <dbReference type="RefSeq" id="XP_011082473.1"/>
    </source>
</evidence>
<evidence type="ECO:0000256" key="2">
    <source>
        <dbReference type="ARBA" id="ARBA00022723"/>
    </source>
</evidence>
<evidence type="ECO:0000259" key="6">
    <source>
        <dbReference type="Pfam" id="PF03936"/>
    </source>
</evidence>
<dbReference type="InterPro" id="IPR044814">
    <property type="entry name" value="Terpene_cyclase_plant_C1"/>
</dbReference>
<dbReference type="Gene3D" id="1.10.600.10">
    <property type="entry name" value="Farnesyl Diphosphate Synthase"/>
    <property type="match status" value="1"/>
</dbReference>
<feature type="compositionally biased region" description="Polar residues" evidence="4">
    <location>
        <begin position="1"/>
        <end position="13"/>
    </location>
</feature>
<dbReference type="SFLD" id="SFLDG01019">
    <property type="entry name" value="Terpene_Cyclase_Like_1_C_Termi"/>
    <property type="match status" value="1"/>
</dbReference>
<dbReference type="Proteomes" id="UP000504604">
    <property type="component" value="Linkage group LG6"/>
</dbReference>
<reference evidence="8" key="1">
    <citation type="submission" date="2025-08" db="UniProtKB">
        <authorList>
            <consortium name="RefSeq"/>
        </authorList>
    </citation>
    <scope>IDENTIFICATION</scope>
</reference>
<dbReference type="AlphaFoldDB" id="A0A6I9TC88"/>
<gene>
    <name evidence="8" type="primary">LOC105165226</name>
</gene>
<dbReference type="InterPro" id="IPR034741">
    <property type="entry name" value="Terpene_cyclase-like_1_C"/>
</dbReference>
<evidence type="ECO:0000259" key="5">
    <source>
        <dbReference type="Pfam" id="PF01397"/>
    </source>
</evidence>
<dbReference type="InterPro" id="IPR036965">
    <property type="entry name" value="Terpene_synth_N_sf"/>
</dbReference>
<evidence type="ECO:0000313" key="7">
    <source>
        <dbReference type="Proteomes" id="UP000504604"/>
    </source>
</evidence>
<dbReference type="OrthoDB" id="898131at2759"/>
<feature type="domain" description="Terpene synthase metal-binding" evidence="6">
    <location>
        <begin position="291"/>
        <end position="527"/>
    </location>
</feature>
<dbReference type="RefSeq" id="XP_011082473.1">
    <property type="nucleotide sequence ID" value="XM_011084171.2"/>
</dbReference>
<organism evidence="7 8">
    <name type="scientific">Sesamum indicum</name>
    <name type="common">Oriental sesame</name>
    <name type="synonym">Sesamum orientale</name>
    <dbReference type="NCBI Taxonomy" id="4182"/>
    <lineage>
        <taxon>Eukaryota</taxon>
        <taxon>Viridiplantae</taxon>
        <taxon>Streptophyta</taxon>
        <taxon>Embryophyta</taxon>
        <taxon>Tracheophyta</taxon>
        <taxon>Spermatophyta</taxon>
        <taxon>Magnoliopsida</taxon>
        <taxon>eudicotyledons</taxon>
        <taxon>Gunneridae</taxon>
        <taxon>Pentapetalae</taxon>
        <taxon>asterids</taxon>
        <taxon>lamiids</taxon>
        <taxon>Lamiales</taxon>
        <taxon>Pedaliaceae</taxon>
        <taxon>Sesamum</taxon>
    </lineage>
</organism>
<name>A0A6I9TC88_SESIN</name>
<dbReference type="GeneID" id="105165226"/>
<dbReference type="PANTHER" id="PTHR31225">
    <property type="entry name" value="OS04G0344100 PROTEIN-RELATED"/>
    <property type="match status" value="1"/>
</dbReference>
<dbReference type="FunFam" id="1.50.10.130:FF:000001">
    <property type="entry name" value="Isoprene synthase, chloroplastic"/>
    <property type="match status" value="1"/>
</dbReference>
<dbReference type="FunFam" id="1.10.600.10:FF:000007">
    <property type="entry name" value="Isoprene synthase, chloroplastic"/>
    <property type="match status" value="1"/>
</dbReference>
<dbReference type="InterPro" id="IPR008930">
    <property type="entry name" value="Terpenoid_cyclase/PrenylTrfase"/>
</dbReference>
<dbReference type="Gene3D" id="1.50.10.130">
    <property type="entry name" value="Terpene synthase, N-terminal domain"/>
    <property type="match status" value="1"/>
</dbReference>
<accession>A0A6I9TC88</accession>
<feature type="domain" description="Terpene synthase N-terminal" evidence="5">
    <location>
        <begin position="56"/>
        <end position="229"/>
    </location>
</feature>
<evidence type="ECO:0000256" key="4">
    <source>
        <dbReference type="SAM" id="MobiDB-lite"/>
    </source>
</evidence>
<feature type="compositionally biased region" description="Low complexity" evidence="4">
    <location>
        <begin position="14"/>
        <end position="24"/>
    </location>
</feature>
<dbReference type="GO" id="GO:0016102">
    <property type="term" value="P:diterpenoid biosynthetic process"/>
    <property type="evidence" value="ECO:0007669"/>
    <property type="project" value="InterPro"/>
</dbReference>
<sequence>MAHCTSFQPHNFLSNQKSQRNSSSKEAFLPSNLQCMRWKMQSTVAKQLVSYQPSSWSYDFIQSIGDDHMNHVMEVEEDAGKMEDEVQCMLENEDVEPLVLIELIDDIDRLGIAYRFEENIDRALERILLQSSQVEQKLRENLRSSALYFRLLRRHGYSVSTDIFESFKDSNGNFRTSLATDIEGMLNLYEASHLAFDGESTLDEAREFTSFHLKNMLGKMDMKSALRVSRALELPSHHRMQRLEERWNIEMYDKQNKANQLLRKLATLDFNLVQKVHQRDLQEASRWWRHVGLANKLSFARDRLMESFFWTVGMISEPQFSKCRVGLTKVVNLITVLDDIYDVYGSADELEQLTIAVDKWDVNAVNDLPDYMKLFFFALYNTVNDMAYDTLKEQDQVIISQLKKVWADLCKAFLKEAEWRYKKEIPKFDEYLDHGWTSSSGVVLLTHAYFLTTQNITDEAIKALNDGHGLLRSPSTVFRLANDLSSSKDDVGRGETAKAVSCYMHETGASHEVACAYIGKLIDQNWKMINKESTYNSALFGKCFIQTAQNLARIALCQYQHGDAHTAPTDGSRNRVKSVIMEPIHFMK</sequence>
<dbReference type="GO" id="GO:0000287">
    <property type="term" value="F:magnesium ion binding"/>
    <property type="evidence" value="ECO:0007669"/>
    <property type="project" value="InterPro"/>
</dbReference>
<dbReference type="PANTHER" id="PTHR31225:SF252">
    <property type="entry name" value="TERPENE SYNTHASE 12-RELATED"/>
    <property type="match status" value="1"/>
</dbReference>
<dbReference type="GO" id="GO:0010333">
    <property type="term" value="F:terpene synthase activity"/>
    <property type="evidence" value="ECO:0007669"/>
    <property type="project" value="InterPro"/>
</dbReference>
<dbReference type="SUPFAM" id="SSF48239">
    <property type="entry name" value="Terpenoid cyclases/Protein prenyltransferases"/>
    <property type="match status" value="1"/>
</dbReference>
<dbReference type="CDD" id="cd00684">
    <property type="entry name" value="Terpene_cyclase_plant_C1"/>
    <property type="match status" value="1"/>
</dbReference>
<keyword evidence="2" id="KW-0479">Metal-binding</keyword>
<dbReference type="InterPro" id="IPR001906">
    <property type="entry name" value="Terpene_synth_N"/>
</dbReference>
<evidence type="ECO:0000256" key="1">
    <source>
        <dbReference type="ARBA" id="ARBA00001946"/>
    </source>
</evidence>